<dbReference type="AlphaFoldDB" id="A0A845QHM6"/>
<dbReference type="Pfam" id="PF01979">
    <property type="entry name" value="Amidohydro_1"/>
    <property type="match status" value="1"/>
</dbReference>
<evidence type="ECO:0000313" key="3">
    <source>
        <dbReference type="EMBL" id="NBH61399.1"/>
    </source>
</evidence>
<proteinExistence type="predicted"/>
<protein>
    <recommendedName>
        <fullName evidence="2">Amidohydrolase-related domain-containing protein</fullName>
    </recommendedName>
</protein>
<feature type="domain" description="Amidohydrolase-related" evidence="2">
    <location>
        <begin position="53"/>
        <end position="204"/>
    </location>
</feature>
<dbReference type="PANTHER" id="PTHR11647">
    <property type="entry name" value="HYDRANTOINASE/DIHYDROPYRIMIDINASE FAMILY MEMBER"/>
    <property type="match status" value="1"/>
</dbReference>
<accession>A0A845QHM6</accession>
<dbReference type="EMBL" id="QXWK01000011">
    <property type="protein sequence ID" value="NBH61399.1"/>
    <property type="molecule type" value="Genomic_DNA"/>
</dbReference>
<dbReference type="SUPFAM" id="SSF51338">
    <property type="entry name" value="Composite domain of metallo-dependent hydrolases"/>
    <property type="match status" value="2"/>
</dbReference>
<dbReference type="RefSeq" id="WP_160201679.1">
    <property type="nucleotide sequence ID" value="NZ_QXWK01000011.1"/>
</dbReference>
<dbReference type="GO" id="GO:0016810">
    <property type="term" value="F:hydrolase activity, acting on carbon-nitrogen (but not peptide) bonds"/>
    <property type="evidence" value="ECO:0007669"/>
    <property type="project" value="InterPro"/>
</dbReference>
<evidence type="ECO:0000259" key="2">
    <source>
        <dbReference type="Pfam" id="PF01979"/>
    </source>
</evidence>
<evidence type="ECO:0000256" key="1">
    <source>
        <dbReference type="ARBA" id="ARBA00001947"/>
    </source>
</evidence>
<dbReference type="InterPro" id="IPR011059">
    <property type="entry name" value="Metal-dep_hydrolase_composite"/>
</dbReference>
<dbReference type="Proteomes" id="UP000446866">
    <property type="component" value="Unassembled WGS sequence"/>
</dbReference>
<comment type="caution">
    <text evidence="3">The sequence shown here is derived from an EMBL/GenBank/DDBJ whole genome shotgun (WGS) entry which is preliminary data.</text>
</comment>
<evidence type="ECO:0000313" key="4">
    <source>
        <dbReference type="Proteomes" id="UP000446866"/>
    </source>
</evidence>
<dbReference type="InterPro" id="IPR032466">
    <property type="entry name" value="Metal_Hydrolase"/>
</dbReference>
<sequence length="453" mass="49285">MMIKSTLIKSGTVVDPAQAIEKITNIYIEDGKIVELTDESPNADLVIDAAGKIVCPGFIDIHMHEDDYDPKTDTTAVSMAESALHMGVTLDIGGNCGNNACDPDHYLDITDRDGAPVNLGLLAGHTYLRRRSGKQDKYRSIDENILKEMTAVCEDFLDKGCLGISFGVKYVPGTTPEEIAALAKLCRKGDKIAASHVRQDVNEVFAAADELAAIGESCGIRVQFSHIGSMGGYGQMSQLLENIRNYRAKGIDMLCDCYPYSAFSTGIGETTYDDGFLERYHADYDSILIASGKYAGKRCTKEIFDELRATAPDTATVGYFMREEDIEMALTSPLIMLGSDGIRTDGMGHPRASGSFARFIANYIRPGKISLSEGISKMTTMAANRLHLPNKGNFLPGSDADITIFDLEKVQDCATYENGQIPSKGFSYVLIGGEIALQNDKIVNNRLGKAVRK</sequence>
<dbReference type="PANTHER" id="PTHR11647:SF1">
    <property type="entry name" value="COLLAPSIN RESPONSE MEDIATOR PROTEIN"/>
    <property type="match status" value="1"/>
</dbReference>
<dbReference type="InterPro" id="IPR006680">
    <property type="entry name" value="Amidohydro-rel"/>
</dbReference>
<keyword evidence="4" id="KW-1185">Reference proteome</keyword>
<comment type="cofactor">
    <cofactor evidence="1">
        <name>Zn(2+)</name>
        <dbReference type="ChEBI" id="CHEBI:29105"/>
    </cofactor>
</comment>
<gene>
    <name evidence="3" type="ORF">D0435_07025</name>
</gene>
<dbReference type="InterPro" id="IPR050378">
    <property type="entry name" value="Metallo-dep_Hydrolases_sf"/>
</dbReference>
<reference evidence="3 4" key="1">
    <citation type="submission" date="2018-08" db="EMBL/GenBank/DDBJ databases">
        <title>Murine metabolic-syndrome-specific gut microbial biobank.</title>
        <authorList>
            <person name="Liu C."/>
        </authorList>
    </citation>
    <scope>NUCLEOTIDE SEQUENCE [LARGE SCALE GENOMIC DNA]</scope>
    <source>
        <strain evidence="3 4">28</strain>
    </source>
</reference>
<dbReference type="Gene3D" id="3.20.20.140">
    <property type="entry name" value="Metal-dependent hydrolases"/>
    <property type="match status" value="1"/>
</dbReference>
<organism evidence="3 4">
    <name type="scientific">Anaerotruncus colihominis</name>
    <dbReference type="NCBI Taxonomy" id="169435"/>
    <lineage>
        <taxon>Bacteria</taxon>
        <taxon>Bacillati</taxon>
        <taxon>Bacillota</taxon>
        <taxon>Clostridia</taxon>
        <taxon>Eubacteriales</taxon>
        <taxon>Oscillospiraceae</taxon>
        <taxon>Anaerotruncus</taxon>
    </lineage>
</organism>
<dbReference type="SUPFAM" id="SSF51556">
    <property type="entry name" value="Metallo-dependent hydrolases"/>
    <property type="match status" value="1"/>
</dbReference>
<name>A0A845QHM6_9FIRM</name>